<evidence type="ECO:0000313" key="9">
    <source>
        <dbReference type="Proteomes" id="UP000756387"/>
    </source>
</evidence>
<keyword evidence="2 6" id="KW-0812">Transmembrane</keyword>
<dbReference type="EMBL" id="JADCSA010000003">
    <property type="protein sequence ID" value="MBE7323729.1"/>
    <property type="molecule type" value="Genomic_DNA"/>
</dbReference>
<comment type="subcellular location">
    <subcellularLocation>
        <location evidence="1">Membrane</location>
        <topology evidence="1">Multi-pass membrane protein</topology>
    </subcellularLocation>
</comment>
<name>A0ABR9RQ83_9ACTN</name>
<comment type="caution">
    <text evidence="8">The sequence shown here is derived from an EMBL/GenBank/DDBJ whole genome shotgun (WGS) entry which is preliminary data.</text>
</comment>
<feature type="transmembrane region" description="Helical" evidence="6">
    <location>
        <begin position="81"/>
        <end position="102"/>
    </location>
</feature>
<feature type="transmembrane region" description="Helical" evidence="6">
    <location>
        <begin position="12"/>
        <end position="32"/>
    </location>
</feature>
<evidence type="ECO:0000313" key="8">
    <source>
        <dbReference type="EMBL" id="MBE7323729.1"/>
    </source>
</evidence>
<dbReference type="InterPro" id="IPR009908">
    <property type="entry name" value="Methylamine_util_MauE"/>
</dbReference>
<evidence type="ECO:0000256" key="5">
    <source>
        <dbReference type="SAM" id="MobiDB-lite"/>
    </source>
</evidence>
<reference evidence="8 9" key="1">
    <citation type="submission" date="2020-10" db="EMBL/GenBank/DDBJ databases">
        <title>Nocardioides sp. isolated from sludge.</title>
        <authorList>
            <person name="Zhang X."/>
        </authorList>
    </citation>
    <scope>NUCLEOTIDE SEQUENCE [LARGE SCALE GENOMIC DNA]</scope>
    <source>
        <strain evidence="8 9">Y6</strain>
    </source>
</reference>
<dbReference type="RefSeq" id="WP_193637074.1">
    <property type="nucleotide sequence ID" value="NZ_JADCSA010000003.1"/>
</dbReference>
<evidence type="ECO:0000256" key="6">
    <source>
        <dbReference type="SAM" id="Phobius"/>
    </source>
</evidence>
<evidence type="ECO:0000256" key="1">
    <source>
        <dbReference type="ARBA" id="ARBA00004141"/>
    </source>
</evidence>
<protein>
    <submittedName>
        <fullName evidence="8">DoxX family membrane protein</fullName>
    </submittedName>
</protein>
<evidence type="ECO:0000256" key="2">
    <source>
        <dbReference type="ARBA" id="ARBA00022692"/>
    </source>
</evidence>
<feature type="transmembrane region" description="Helical" evidence="6">
    <location>
        <begin position="53"/>
        <end position="75"/>
    </location>
</feature>
<keyword evidence="9" id="KW-1185">Reference proteome</keyword>
<dbReference type="Pfam" id="PF07291">
    <property type="entry name" value="MauE"/>
    <property type="match status" value="1"/>
</dbReference>
<gene>
    <name evidence="8" type="ORF">IEQ44_03570</name>
</gene>
<organism evidence="8 9">
    <name type="scientific">Nocardioides malaquae</name>
    <dbReference type="NCBI Taxonomy" id="2773426"/>
    <lineage>
        <taxon>Bacteria</taxon>
        <taxon>Bacillati</taxon>
        <taxon>Actinomycetota</taxon>
        <taxon>Actinomycetes</taxon>
        <taxon>Propionibacteriales</taxon>
        <taxon>Nocardioidaceae</taxon>
        <taxon>Nocardioides</taxon>
    </lineage>
</organism>
<feature type="domain" description="Methylamine utilisation protein MauE" evidence="7">
    <location>
        <begin position="12"/>
        <end position="144"/>
    </location>
</feature>
<evidence type="ECO:0000259" key="7">
    <source>
        <dbReference type="Pfam" id="PF07291"/>
    </source>
</evidence>
<sequence length="183" mass="19603">MQPSRAPQGALPWIGTLARLVTGGVWVVAGAIKLPDPYESISAVRAYQALPEAVVPLVGHLLPIVEVVVGVMLILGVLTRWAGLASAVLFAVFIVGIASVWMRGIEIDCGCFGGGGAKEGAMEDYPKEIARDVGLLLASAWLVWRPRTRLAVDNLLFRSSERAPERNEDGEERPQEEHAGQPG</sequence>
<dbReference type="Proteomes" id="UP000756387">
    <property type="component" value="Unassembled WGS sequence"/>
</dbReference>
<keyword evidence="4 6" id="KW-0472">Membrane</keyword>
<accession>A0ABR9RQ83</accession>
<evidence type="ECO:0000256" key="4">
    <source>
        <dbReference type="ARBA" id="ARBA00023136"/>
    </source>
</evidence>
<evidence type="ECO:0000256" key="3">
    <source>
        <dbReference type="ARBA" id="ARBA00022989"/>
    </source>
</evidence>
<feature type="region of interest" description="Disordered" evidence="5">
    <location>
        <begin position="162"/>
        <end position="183"/>
    </location>
</feature>
<keyword evidence="3 6" id="KW-1133">Transmembrane helix</keyword>
<proteinExistence type="predicted"/>